<protein>
    <recommendedName>
        <fullName evidence="3">Tetratricopeptide repeat-domain-containing protein</fullName>
    </recommendedName>
</protein>
<organism evidence="1 2">
    <name type="scientific">Aspergillus pseudonomiae</name>
    <dbReference type="NCBI Taxonomy" id="1506151"/>
    <lineage>
        <taxon>Eukaryota</taxon>
        <taxon>Fungi</taxon>
        <taxon>Dikarya</taxon>
        <taxon>Ascomycota</taxon>
        <taxon>Pezizomycotina</taxon>
        <taxon>Eurotiomycetes</taxon>
        <taxon>Eurotiomycetidae</taxon>
        <taxon>Eurotiales</taxon>
        <taxon>Aspergillaceae</taxon>
        <taxon>Aspergillus</taxon>
        <taxon>Aspergillus subgen. Circumdati</taxon>
    </lineage>
</organism>
<keyword evidence="2" id="KW-1185">Reference proteome</keyword>
<dbReference type="AlphaFoldDB" id="A0A5N7DIJ6"/>
<evidence type="ECO:0000313" key="2">
    <source>
        <dbReference type="Proteomes" id="UP000325579"/>
    </source>
</evidence>
<name>A0A5N7DIJ6_9EURO</name>
<gene>
    <name evidence="1" type="ORF">BDV37DRAFT_282047</name>
</gene>
<dbReference type="Proteomes" id="UP000325579">
    <property type="component" value="Unassembled WGS sequence"/>
</dbReference>
<dbReference type="OrthoDB" id="1658288at2759"/>
<dbReference type="RefSeq" id="XP_031942697.1">
    <property type="nucleotide sequence ID" value="XM_032086952.1"/>
</dbReference>
<evidence type="ECO:0000313" key="1">
    <source>
        <dbReference type="EMBL" id="KAE8405378.1"/>
    </source>
</evidence>
<dbReference type="InterPro" id="IPR011990">
    <property type="entry name" value="TPR-like_helical_dom_sf"/>
</dbReference>
<dbReference type="Gene3D" id="1.25.40.10">
    <property type="entry name" value="Tetratricopeptide repeat domain"/>
    <property type="match status" value="1"/>
</dbReference>
<accession>A0A5N7DIJ6</accession>
<dbReference type="EMBL" id="ML736761">
    <property type="protein sequence ID" value="KAE8405378.1"/>
    <property type="molecule type" value="Genomic_DNA"/>
</dbReference>
<proteinExistence type="predicted"/>
<dbReference type="GeneID" id="43671643"/>
<evidence type="ECO:0008006" key="3">
    <source>
        <dbReference type="Google" id="ProtNLM"/>
    </source>
</evidence>
<sequence>MSTKVNLGKANTQLGEFKVAQSLLQDVIFIYTEWWGRRHPDTMRVVDELASAFMVEGEHKIASGVCAASEVQNAEELWNEALDFYGDTYGNQSDLAGRIKTNLQYLYNLRPRHR</sequence>
<reference evidence="1 2" key="1">
    <citation type="submission" date="2019-04" db="EMBL/GenBank/DDBJ databases">
        <authorList>
            <consortium name="DOE Joint Genome Institute"/>
            <person name="Mondo S."/>
            <person name="Kjaerbolling I."/>
            <person name="Vesth T."/>
            <person name="Frisvad J.C."/>
            <person name="Nybo J.L."/>
            <person name="Theobald S."/>
            <person name="Kildgaard S."/>
            <person name="Isbrandt T."/>
            <person name="Kuo A."/>
            <person name="Sato A."/>
            <person name="Lyhne E.K."/>
            <person name="Kogle M.E."/>
            <person name="Wiebenga A."/>
            <person name="Kun R.S."/>
            <person name="Lubbers R.J."/>
            <person name="Makela M.R."/>
            <person name="Barry K."/>
            <person name="Chovatia M."/>
            <person name="Clum A."/>
            <person name="Daum C."/>
            <person name="Haridas S."/>
            <person name="He G."/>
            <person name="LaButti K."/>
            <person name="Lipzen A."/>
            <person name="Riley R."/>
            <person name="Salamov A."/>
            <person name="Simmons B.A."/>
            <person name="Magnuson J.K."/>
            <person name="Henrissat B."/>
            <person name="Mortensen U.H."/>
            <person name="Larsen T.O."/>
            <person name="Devries R.P."/>
            <person name="Grigoriev I.V."/>
            <person name="Machida M."/>
            <person name="Baker S.E."/>
            <person name="Andersen M.R."/>
            <person name="Cantor M.N."/>
            <person name="Hua S.X."/>
        </authorList>
    </citation>
    <scope>NUCLEOTIDE SEQUENCE [LARGE SCALE GENOMIC DNA]</scope>
    <source>
        <strain evidence="1 2">CBS 119388</strain>
    </source>
</reference>